<dbReference type="STRING" id="416591.Tlet_0437"/>
<keyword evidence="7 10" id="KW-0460">Magnesium</keyword>
<dbReference type="KEGG" id="tle:Tlet_0437"/>
<comment type="catalytic activity">
    <reaction evidence="9 10">
        <text>L-threonyl-[protein] + FAD = FMN-L-threonyl-[protein] + AMP + H(+)</text>
        <dbReference type="Rhea" id="RHEA:36847"/>
        <dbReference type="Rhea" id="RHEA-COMP:11060"/>
        <dbReference type="Rhea" id="RHEA-COMP:11061"/>
        <dbReference type="ChEBI" id="CHEBI:15378"/>
        <dbReference type="ChEBI" id="CHEBI:30013"/>
        <dbReference type="ChEBI" id="CHEBI:57692"/>
        <dbReference type="ChEBI" id="CHEBI:74257"/>
        <dbReference type="ChEBI" id="CHEBI:456215"/>
        <dbReference type="EC" id="2.7.1.180"/>
    </reaction>
</comment>
<evidence type="ECO:0000256" key="10">
    <source>
        <dbReference type="PIRNR" id="PIRNR006268"/>
    </source>
</evidence>
<dbReference type="InterPro" id="IPR024932">
    <property type="entry name" value="ApbE"/>
</dbReference>
<evidence type="ECO:0000256" key="9">
    <source>
        <dbReference type="ARBA" id="ARBA00048540"/>
    </source>
</evidence>
<keyword evidence="12" id="KW-0449">Lipoprotein</keyword>
<sequence length="350" mass="39168" precursor="true">MRKKDRESFLRTNRLLFILLFVGLAIIFSLTAAVFVRSQHNYYEYDGFTLGTYCRIVVSSKKGSKSLAEIMFDEMDRIYKKYNLNDENSFLSKINTSKDWVDLDEETFVLLDAAVKFSEITSGAFDPALGNLIELWGFNKIAEHSPETVPSKFDIAETLKKSGVRNVELDRNTRRIRLLNGVKLDLGGIAKGYALDRAYQIAKEIDPECTGFVEAGGDIRILGPKFGSRPWVVGVKDPRKADSVVTYLYLTEGAVATSGDYERYFILDNVRYHHILSPETGYPAQGAQSATVVAKDAVTADALSTAAFVMAKDWEYVVLEYPKFGGSVLIITEDGSVCRSPSMRVYEQAK</sequence>
<dbReference type="EMBL" id="CP000812">
    <property type="protein sequence ID" value="ABV33004.1"/>
    <property type="molecule type" value="Genomic_DNA"/>
</dbReference>
<evidence type="ECO:0000256" key="11">
    <source>
        <dbReference type="PIRSR" id="PIRSR006268-2"/>
    </source>
</evidence>
<proteinExistence type="inferred from homology"/>
<dbReference type="AlphaFoldDB" id="A8F4C0"/>
<organism evidence="12 13">
    <name type="scientific">Pseudothermotoga lettingae (strain ATCC BAA-301 / DSM 14385 / NBRC 107922 / TMO)</name>
    <name type="common">Thermotoga lettingae</name>
    <dbReference type="NCBI Taxonomy" id="416591"/>
    <lineage>
        <taxon>Bacteria</taxon>
        <taxon>Thermotogati</taxon>
        <taxon>Thermotogota</taxon>
        <taxon>Thermotogae</taxon>
        <taxon>Thermotogales</taxon>
        <taxon>Thermotogaceae</taxon>
        <taxon>Pseudothermotoga</taxon>
    </lineage>
</organism>
<dbReference type="RefSeq" id="WP_012002485.1">
    <property type="nucleotide sequence ID" value="NC_009828.1"/>
</dbReference>
<name>A8F4C0_PSELT</name>
<evidence type="ECO:0000256" key="3">
    <source>
        <dbReference type="ARBA" id="ARBA00022630"/>
    </source>
</evidence>
<comment type="similarity">
    <text evidence="10">Belongs to the ApbE family.</text>
</comment>
<keyword evidence="5 10" id="KW-0479">Metal-binding</keyword>
<dbReference type="PANTHER" id="PTHR30040">
    <property type="entry name" value="THIAMINE BIOSYNTHESIS LIPOPROTEIN APBE"/>
    <property type="match status" value="1"/>
</dbReference>
<feature type="binding site" evidence="11">
    <location>
        <position position="301"/>
    </location>
    <ligand>
        <name>Mg(2+)</name>
        <dbReference type="ChEBI" id="CHEBI:18420"/>
    </ligand>
</feature>
<dbReference type="GO" id="GO:0016740">
    <property type="term" value="F:transferase activity"/>
    <property type="evidence" value="ECO:0007669"/>
    <property type="project" value="UniProtKB-UniRule"/>
</dbReference>
<dbReference type="Proteomes" id="UP000002016">
    <property type="component" value="Chromosome"/>
</dbReference>
<keyword evidence="6 10" id="KW-0274">FAD</keyword>
<evidence type="ECO:0000256" key="6">
    <source>
        <dbReference type="ARBA" id="ARBA00022827"/>
    </source>
</evidence>
<evidence type="ECO:0000313" key="13">
    <source>
        <dbReference type="Proteomes" id="UP000002016"/>
    </source>
</evidence>
<dbReference type="GO" id="GO:0046872">
    <property type="term" value="F:metal ion binding"/>
    <property type="evidence" value="ECO:0007669"/>
    <property type="project" value="UniProtKB-UniRule"/>
</dbReference>
<dbReference type="eggNOG" id="COG1477">
    <property type="taxonomic scope" value="Bacteria"/>
</dbReference>
<evidence type="ECO:0000256" key="7">
    <source>
        <dbReference type="ARBA" id="ARBA00022842"/>
    </source>
</evidence>
<reference evidence="12 13" key="1">
    <citation type="submission" date="2007-08" db="EMBL/GenBank/DDBJ databases">
        <title>Complete sequence of Thermotoga lettingae TMO.</title>
        <authorList>
            <consortium name="US DOE Joint Genome Institute"/>
            <person name="Copeland A."/>
            <person name="Lucas S."/>
            <person name="Lapidus A."/>
            <person name="Barry K."/>
            <person name="Glavina del Rio T."/>
            <person name="Dalin E."/>
            <person name="Tice H."/>
            <person name="Pitluck S."/>
            <person name="Foster B."/>
            <person name="Bruce D."/>
            <person name="Schmutz J."/>
            <person name="Larimer F."/>
            <person name="Land M."/>
            <person name="Hauser L."/>
            <person name="Kyrpides N."/>
            <person name="Mikhailova N."/>
            <person name="Nelson K."/>
            <person name="Gogarten J.P."/>
            <person name="Noll K."/>
            <person name="Richardson P."/>
        </authorList>
    </citation>
    <scope>NUCLEOTIDE SEQUENCE [LARGE SCALE GENOMIC DNA]</scope>
    <source>
        <strain evidence="13">ATCC BAA-301 / DSM 14385 / NBRC 107922 / TMO</strain>
    </source>
</reference>
<dbReference type="Gene3D" id="3.10.520.10">
    <property type="entry name" value="ApbE-like domains"/>
    <property type="match status" value="1"/>
</dbReference>
<feature type="binding site" evidence="11">
    <location>
        <position position="305"/>
    </location>
    <ligand>
        <name>Mg(2+)</name>
        <dbReference type="ChEBI" id="CHEBI:18420"/>
    </ligand>
</feature>
<evidence type="ECO:0000256" key="5">
    <source>
        <dbReference type="ARBA" id="ARBA00022723"/>
    </source>
</evidence>
<dbReference type="PIRSF" id="PIRSF006268">
    <property type="entry name" value="ApbE"/>
    <property type="match status" value="1"/>
</dbReference>
<evidence type="ECO:0000313" key="12">
    <source>
        <dbReference type="EMBL" id="ABV33004.1"/>
    </source>
</evidence>
<comment type="cofactor">
    <cofactor evidence="11">
        <name>Mg(2+)</name>
        <dbReference type="ChEBI" id="CHEBI:18420"/>
    </cofactor>
    <cofactor evidence="11">
        <name>Mn(2+)</name>
        <dbReference type="ChEBI" id="CHEBI:29035"/>
    </cofactor>
    <text evidence="11">Magnesium. Can also use manganese.</text>
</comment>
<dbReference type="PANTHER" id="PTHR30040:SF2">
    <property type="entry name" value="FAD:PROTEIN FMN TRANSFERASE"/>
    <property type="match status" value="1"/>
</dbReference>
<evidence type="ECO:0000256" key="8">
    <source>
        <dbReference type="ARBA" id="ARBA00031306"/>
    </source>
</evidence>
<evidence type="ECO:0000256" key="4">
    <source>
        <dbReference type="ARBA" id="ARBA00022679"/>
    </source>
</evidence>
<reference evidence="12 13" key="2">
    <citation type="journal article" date="2009" name="Proc. Natl. Acad. Sci. U.S.A.">
        <title>On the chimeric nature, thermophilic origin, and phylogenetic placement of the Thermotogales.</title>
        <authorList>
            <person name="Zhaxybayeva O."/>
            <person name="Swithers K.S."/>
            <person name="Lapierre P."/>
            <person name="Fournier G.P."/>
            <person name="Bickhart D.M."/>
            <person name="DeBoy R.T."/>
            <person name="Nelson K.E."/>
            <person name="Nesbo C.L."/>
            <person name="Doolittle W.F."/>
            <person name="Gogarten J.P."/>
            <person name="Noll K.M."/>
        </authorList>
    </citation>
    <scope>NUCLEOTIDE SEQUENCE [LARGE SCALE GENOMIC DNA]</scope>
    <source>
        <strain evidence="13">ATCC BAA-301 / DSM 14385 / NBRC 107922 / TMO</strain>
    </source>
</reference>
<keyword evidence="4 10" id="KW-0808">Transferase</keyword>
<gene>
    <name evidence="12" type="ordered locus">Tlet_0437</name>
</gene>
<dbReference type="OrthoDB" id="9778595at2"/>
<dbReference type="SUPFAM" id="SSF143631">
    <property type="entry name" value="ApbE-like"/>
    <property type="match status" value="1"/>
</dbReference>
<accession>A8F4C0</accession>
<protein>
    <recommendedName>
        <fullName evidence="2 10">FAD:protein FMN transferase</fullName>
        <ecNumber evidence="1 10">2.7.1.180</ecNumber>
    </recommendedName>
    <alternativeName>
        <fullName evidence="8 10">Flavin transferase</fullName>
    </alternativeName>
</protein>
<dbReference type="InterPro" id="IPR003374">
    <property type="entry name" value="ApbE-like_sf"/>
</dbReference>
<evidence type="ECO:0000256" key="1">
    <source>
        <dbReference type="ARBA" id="ARBA00011955"/>
    </source>
</evidence>
<keyword evidence="13" id="KW-1185">Reference proteome</keyword>
<evidence type="ECO:0000256" key="2">
    <source>
        <dbReference type="ARBA" id="ARBA00016337"/>
    </source>
</evidence>
<feature type="binding site" evidence="11">
    <location>
        <position position="188"/>
    </location>
    <ligand>
        <name>Mg(2+)</name>
        <dbReference type="ChEBI" id="CHEBI:18420"/>
    </ligand>
</feature>
<keyword evidence="3 10" id="KW-0285">Flavoprotein</keyword>
<dbReference type="EC" id="2.7.1.180" evidence="1 10"/>
<dbReference type="Pfam" id="PF02424">
    <property type="entry name" value="ApbE"/>
    <property type="match status" value="1"/>
</dbReference>
<dbReference type="HOGENOM" id="CLU_044403_1_2_0"/>